<sequence>DWILESQQGFKQSNVADQCTHRGYAWSVSEKYILACDSVTLLVKPKYYDFFTRSLQQVHHYWPIRHENKCRSIKFVMDWGDNHKQKEELKMDYVYDYMFHLLNEYDKLLRFEPRIPKGAAHLCSGLVHQQQTLAPCLLPMNPKLLQSYRGGILIQLHKCNNGKINLIVGFNYSVWVY</sequence>
<dbReference type="InterPro" id="IPR051091">
    <property type="entry name" value="O-Glucosyltr/Glycosyltrsf_90"/>
</dbReference>
<keyword evidence="3" id="KW-1185">Reference proteome</keyword>
<comment type="caution">
    <text evidence="2">The sequence shown here is derived from an EMBL/GenBank/DDBJ whole genome shotgun (WGS) entry which is preliminary data.</text>
</comment>
<dbReference type="Pfam" id="PF05686">
    <property type="entry name" value="Glyco_transf_90"/>
    <property type="match status" value="1"/>
</dbReference>
<dbReference type="AlphaFoldDB" id="A0A498HKR9"/>
<proteinExistence type="predicted"/>
<dbReference type="EMBL" id="RDQH01000342">
    <property type="protein sequence ID" value="RXH70502.1"/>
    <property type="molecule type" value="Genomic_DNA"/>
</dbReference>
<dbReference type="InterPro" id="IPR006598">
    <property type="entry name" value="CAP10"/>
</dbReference>
<evidence type="ECO:0000313" key="3">
    <source>
        <dbReference type="Proteomes" id="UP000290289"/>
    </source>
</evidence>
<protein>
    <recommendedName>
        <fullName evidence="1">Glycosyl transferase CAP10 domain-containing protein</fullName>
    </recommendedName>
</protein>
<feature type="non-terminal residue" evidence="2">
    <location>
        <position position="1"/>
    </location>
</feature>
<organism evidence="2 3">
    <name type="scientific">Malus domestica</name>
    <name type="common">Apple</name>
    <name type="synonym">Pyrus malus</name>
    <dbReference type="NCBI Taxonomy" id="3750"/>
    <lineage>
        <taxon>Eukaryota</taxon>
        <taxon>Viridiplantae</taxon>
        <taxon>Streptophyta</taxon>
        <taxon>Embryophyta</taxon>
        <taxon>Tracheophyta</taxon>
        <taxon>Spermatophyta</taxon>
        <taxon>Magnoliopsida</taxon>
        <taxon>eudicotyledons</taxon>
        <taxon>Gunneridae</taxon>
        <taxon>Pentapetalae</taxon>
        <taxon>rosids</taxon>
        <taxon>fabids</taxon>
        <taxon>Rosales</taxon>
        <taxon>Rosaceae</taxon>
        <taxon>Amygdaloideae</taxon>
        <taxon>Maleae</taxon>
        <taxon>Malus</taxon>
    </lineage>
</organism>
<reference evidence="2 3" key="1">
    <citation type="submission" date="2018-10" db="EMBL/GenBank/DDBJ databases">
        <title>A high-quality apple genome assembly.</title>
        <authorList>
            <person name="Hu J."/>
        </authorList>
    </citation>
    <scope>NUCLEOTIDE SEQUENCE [LARGE SCALE GENOMIC DNA]</scope>
    <source>
        <strain evidence="3">cv. HFTH1</strain>
        <tissue evidence="2">Young leaf</tissue>
    </source>
</reference>
<name>A0A498HKR9_MALDO</name>
<feature type="domain" description="Glycosyl transferase CAP10" evidence="1">
    <location>
        <begin position="1"/>
        <end position="112"/>
    </location>
</feature>
<dbReference type="PANTHER" id="PTHR12203:SF80">
    <property type="entry name" value="GLYCOSYLTRANSFERASE"/>
    <property type="match status" value="1"/>
</dbReference>
<evidence type="ECO:0000259" key="1">
    <source>
        <dbReference type="SMART" id="SM00672"/>
    </source>
</evidence>
<dbReference type="SMART" id="SM00672">
    <property type="entry name" value="CAP10"/>
    <property type="match status" value="1"/>
</dbReference>
<dbReference type="Proteomes" id="UP000290289">
    <property type="component" value="Chromosome 16"/>
</dbReference>
<dbReference type="PANTHER" id="PTHR12203">
    <property type="entry name" value="KDEL LYS-ASP-GLU-LEU CONTAINING - RELATED"/>
    <property type="match status" value="1"/>
</dbReference>
<evidence type="ECO:0000313" key="2">
    <source>
        <dbReference type="EMBL" id="RXH70502.1"/>
    </source>
</evidence>
<accession>A0A498HKR9</accession>
<gene>
    <name evidence="2" type="ORF">DVH24_013248</name>
</gene>